<feature type="binding site" evidence="13">
    <location>
        <begin position="47"/>
        <end position="53"/>
    </location>
    <ligand>
        <name>substrate</name>
    </ligand>
</feature>
<evidence type="ECO:0000256" key="7">
    <source>
        <dbReference type="ARBA" id="ARBA00022801"/>
    </source>
</evidence>
<dbReference type="InterPro" id="IPR016193">
    <property type="entry name" value="Cytidine_deaminase-like"/>
</dbReference>
<sequence length="131" mass="13689">MSDSSKLPQDLLEAAQRAHQNAYAPYSGFHVGAALRAASGTVYAGANIENASYGLGRCAEQSAVQAMASAGERTFNEIVVYTTAPEPASPCGACRQVMFEFAESATVFLVNDQGVVKPWTVGGLLPGGFKL</sequence>
<dbReference type="PANTHER" id="PTHR11644:SF2">
    <property type="entry name" value="CYTIDINE DEAMINASE"/>
    <property type="match status" value="1"/>
</dbReference>
<evidence type="ECO:0000256" key="10">
    <source>
        <dbReference type="ARBA" id="ARBA00049252"/>
    </source>
</evidence>
<dbReference type="PROSITE" id="PS00903">
    <property type="entry name" value="CYT_DCMP_DEAMINASES_1"/>
    <property type="match status" value="1"/>
</dbReference>
<dbReference type="EC" id="3.5.4.5" evidence="4 15"/>
<keyword evidence="6 14" id="KW-0479">Metal-binding</keyword>
<evidence type="ECO:0000256" key="5">
    <source>
        <dbReference type="ARBA" id="ARBA00018266"/>
    </source>
</evidence>
<comment type="function">
    <text evidence="2 15">This enzyme scavenges exogenous and endogenous cytidine and 2'-deoxycytidine for UMP synthesis.</text>
</comment>
<keyword evidence="8 14" id="KW-0862">Zinc</keyword>
<dbReference type="Pfam" id="PF00383">
    <property type="entry name" value="dCMP_cyt_deam_1"/>
    <property type="match status" value="1"/>
</dbReference>
<evidence type="ECO:0000256" key="15">
    <source>
        <dbReference type="RuleBase" id="RU364006"/>
    </source>
</evidence>
<dbReference type="PANTHER" id="PTHR11644">
    <property type="entry name" value="CYTIDINE DEAMINASE"/>
    <property type="match status" value="1"/>
</dbReference>
<dbReference type="GO" id="GO:0005829">
    <property type="term" value="C:cytosol"/>
    <property type="evidence" value="ECO:0007669"/>
    <property type="project" value="TreeGrafter"/>
</dbReference>
<feature type="binding site" evidence="14">
    <location>
        <position position="94"/>
    </location>
    <ligand>
        <name>Zn(2+)</name>
        <dbReference type="ChEBI" id="CHEBI:29105"/>
        <note>catalytic</note>
    </ligand>
</feature>
<evidence type="ECO:0000256" key="14">
    <source>
        <dbReference type="PIRSR" id="PIRSR606262-3"/>
    </source>
</evidence>
<dbReference type="EMBL" id="CADCWP010000364">
    <property type="protein sequence ID" value="CAA9588630.1"/>
    <property type="molecule type" value="Genomic_DNA"/>
</dbReference>
<organism evidence="17">
    <name type="scientific">uncultured Truepera sp</name>
    <dbReference type="NCBI Taxonomy" id="543023"/>
    <lineage>
        <taxon>Bacteria</taxon>
        <taxon>Thermotogati</taxon>
        <taxon>Deinococcota</taxon>
        <taxon>Deinococci</taxon>
        <taxon>Trueperales</taxon>
        <taxon>Trueperaceae</taxon>
        <taxon>Truepera</taxon>
        <taxon>environmental samples</taxon>
    </lineage>
</organism>
<evidence type="ECO:0000313" key="17">
    <source>
        <dbReference type="EMBL" id="CAA9588630.1"/>
    </source>
</evidence>
<dbReference type="InterPro" id="IPR002125">
    <property type="entry name" value="CMP_dCMP_dom"/>
</dbReference>
<evidence type="ECO:0000259" key="16">
    <source>
        <dbReference type="PROSITE" id="PS51747"/>
    </source>
</evidence>
<accession>A0A6J4VXM2</accession>
<evidence type="ECO:0000256" key="13">
    <source>
        <dbReference type="PIRSR" id="PIRSR606262-2"/>
    </source>
</evidence>
<dbReference type="SUPFAM" id="SSF53927">
    <property type="entry name" value="Cytidine deaminase-like"/>
    <property type="match status" value="1"/>
</dbReference>
<evidence type="ECO:0000256" key="9">
    <source>
        <dbReference type="ARBA" id="ARBA00032005"/>
    </source>
</evidence>
<feature type="binding site" evidence="14">
    <location>
        <position position="91"/>
    </location>
    <ligand>
        <name>Zn(2+)</name>
        <dbReference type="ChEBI" id="CHEBI:29105"/>
        <note>catalytic</note>
    </ligand>
</feature>
<dbReference type="GO" id="GO:0055086">
    <property type="term" value="P:nucleobase-containing small molecule metabolic process"/>
    <property type="evidence" value="ECO:0007669"/>
    <property type="project" value="UniProtKB-ARBA"/>
</dbReference>
<feature type="binding site" evidence="14">
    <location>
        <position position="58"/>
    </location>
    <ligand>
        <name>Zn(2+)</name>
        <dbReference type="ChEBI" id="CHEBI:29105"/>
        <note>catalytic</note>
    </ligand>
</feature>
<dbReference type="InterPro" id="IPR006262">
    <property type="entry name" value="Cyt_deam_tetra"/>
</dbReference>
<feature type="domain" description="CMP/dCMP-type deaminase" evidence="16">
    <location>
        <begin position="6"/>
        <end position="131"/>
    </location>
</feature>
<dbReference type="FunFam" id="3.40.140.10:FF:000008">
    <property type="entry name" value="Cytidine deaminase"/>
    <property type="match status" value="1"/>
</dbReference>
<dbReference type="GO" id="GO:0008270">
    <property type="term" value="F:zinc ion binding"/>
    <property type="evidence" value="ECO:0007669"/>
    <property type="project" value="UniProtKB-UniRule"/>
</dbReference>
<dbReference type="CDD" id="cd01283">
    <property type="entry name" value="cytidine_deaminase"/>
    <property type="match status" value="1"/>
</dbReference>
<evidence type="ECO:0000256" key="6">
    <source>
        <dbReference type="ARBA" id="ARBA00022723"/>
    </source>
</evidence>
<evidence type="ECO:0000256" key="8">
    <source>
        <dbReference type="ARBA" id="ARBA00022833"/>
    </source>
</evidence>
<evidence type="ECO:0000256" key="12">
    <source>
        <dbReference type="PIRSR" id="PIRSR606262-1"/>
    </source>
</evidence>
<dbReference type="GO" id="GO:0004126">
    <property type="term" value="F:cytidine deaminase activity"/>
    <property type="evidence" value="ECO:0007669"/>
    <property type="project" value="UniProtKB-UniRule"/>
</dbReference>
<dbReference type="AlphaFoldDB" id="A0A6J4VXM2"/>
<evidence type="ECO:0000256" key="11">
    <source>
        <dbReference type="ARBA" id="ARBA00049558"/>
    </source>
</evidence>
<comment type="similarity">
    <text evidence="3 15">Belongs to the cytidine and deoxycytidylate deaminase family.</text>
</comment>
<feature type="active site" description="Proton donor" evidence="12">
    <location>
        <position position="60"/>
    </location>
</feature>
<keyword evidence="7 15" id="KW-0378">Hydrolase</keyword>
<name>A0A6J4VXM2_9DEIN</name>
<dbReference type="GO" id="GO:0042802">
    <property type="term" value="F:identical protein binding"/>
    <property type="evidence" value="ECO:0007669"/>
    <property type="project" value="UniProtKB-ARBA"/>
</dbReference>
<dbReference type="GO" id="GO:0072527">
    <property type="term" value="P:pyrimidine-containing compound metabolic process"/>
    <property type="evidence" value="ECO:0007669"/>
    <property type="project" value="UniProtKB-ARBA"/>
</dbReference>
<reference evidence="17" key="1">
    <citation type="submission" date="2020-02" db="EMBL/GenBank/DDBJ databases">
        <authorList>
            <person name="Meier V. D."/>
        </authorList>
    </citation>
    <scope>NUCLEOTIDE SEQUENCE</scope>
    <source>
        <strain evidence="17">AVDCRST_MAG86</strain>
    </source>
</reference>
<evidence type="ECO:0000256" key="1">
    <source>
        <dbReference type="ARBA" id="ARBA00001947"/>
    </source>
</evidence>
<dbReference type="NCBIfam" id="NF004064">
    <property type="entry name" value="PRK05578.1"/>
    <property type="match status" value="1"/>
</dbReference>
<dbReference type="InterPro" id="IPR016192">
    <property type="entry name" value="APOBEC/CMP_deaminase_Zn-bd"/>
</dbReference>
<comment type="catalytic activity">
    <reaction evidence="10 15">
        <text>2'-deoxycytidine + H2O + H(+) = 2'-deoxyuridine + NH4(+)</text>
        <dbReference type="Rhea" id="RHEA:13433"/>
        <dbReference type="ChEBI" id="CHEBI:15377"/>
        <dbReference type="ChEBI" id="CHEBI:15378"/>
        <dbReference type="ChEBI" id="CHEBI:15698"/>
        <dbReference type="ChEBI" id="CHEBI:16450"/>
        <dbReference type="ChEBI" id="CHEBI:28938"/>
        <dbReference type="EC" id="3.5.4.5"/>
    </reaction>
</comment>
<dbReference type="NCBIfam" id="TIGR01354">
    <property type="entry name" value="cyt_deam_tetra"/>
    <property type="match status" value="1"/>
</dbReference>
<dbReference type="Gene3D" id="3.40.140.10">
    <property type="entry name" value="Cytidine Deaminase, domain 2"/>
    <property type="match status" value="1"/>
</dbReference>
<evidence type="ECO:0000256" key="2">
    <source>
        <dbReference type="ARBA" id="ARBA00003949"/>
    </source>
</evidence>
<protein>
    <recommendedName>
        <fullName evidence="5 15">Cytidine deaminase</fullName>
        <ecNumber evidence="4 15">3.5.4.5</ecNumber>
    </recommendedName>
    <alternativeName>
        <fullName evidence="9 15">Cytidine aminohydrolase</fullName>
    </alternativeName>
</protein>
<comment type="catalytic activity">
    <reaction evidence="11 15">
        <text>cytidine + H2O + H(+) = uridine + NH4(+)</text>
        <dbReference type="Rhea" id="RHEA:16069"/>
        <dbReference type="ChEBI" id="CHEBI:15377"/>
        <dbReference type="ChEBI" id="CHEBI:15378"/>
        <dbReference type="ChEBI" id="CHEBI:16704"/>
        <dbReference type="ChEBI" id="CHEBI:17562"/>
        <dbReference type="ChEBI" id="CHEBI:28938"/>
        <dbReference type="EC" id="3.5.4.5"/>
    </reaction>
</comment>
<comment type="cofactor">
    <cofactor evidence="1 14 15">
        <name>Zn(2+)</name>
        <dbReference type="ChEBI" id="CHEBI:29105"/>
    </cofactor>
</comment>
<proteinExistence type="inferred from homology"/>
<dbReference type="PROSITE" id="PS51747">
    <property type="entry name" value="CYT_DCMP_DEAMINASES_2"/>
    <property type="match status" value="1"/>
</dbReference>
<dbReference type="InterPro" id="IPR050202">
    <property type="entry name" value="Cyt/Deoxycyt_deaminase"/>
</dbReference>
<evidence type="ECO:0000256" key="3">
    <source>
        <dbReference type="ARBA" id="ARBA00006576"/>
    </source>
</evidence>
<evidence type="ECO:0000256" key="4">
    <source>
        <dbReference type="ARBA" id="ARBA00012783"/>
    </source>
</evidence>
<gene>
    <name evidence="17" type="ORF">AVDCRST_MAG86-4165</name>
</gene>